<evidence type="ECO:0000313" key="2">
    <source>
        <dbReference type="Proteomes" id="UP000252706"/>
    </source>
</evidence>
<comment type="caution">
    <text evidence="1">The sequence shown here is derived from an EMBL/GenBank/DDBJ whole genome shotgun (WGS) entry which is preliminary data.</text>
</comment>
<reference evidence="1 2" key="1">
    <citation type="submission" date="2018-07" db="EMBL/GenBank/DDBJ databases">
        <title>Modular assembly of carbohydrate-degrading microbial communities in the ocean.</title>
        <authorList>
            <person name="Enke T.N."/>
            <person name="Datta M.S."/>
            <person name="Schwartzman J.A."/>
            <person name="Cermak N."/>
            <person name="Schmitz D.A."/>
            <person name="Barrere J."/>
            <person name="Cordero O.X."/>
        </authorList>
    </citation>
    <scope>NUCLEOTIDE SEQUENCE [LARGE SCALE GENOMIC DNA]</scope>
    <source>
        <strain evidence="1 2">C3M10</strain>
    </source>
</reference>
<dbReference type="Proteomes" id="UP000252706">
    <property type="component" value="Unassembled WGS sequence"/>
</dbReference>
<name>A0A366WZZ5_9RHOB</name>
<protein>
    <submittedName>
        <fullName evidence="1">Uncharacterized protein</fullName>
    </submittedName>
</protein>
<dbReference type="EMBL" id="QOCE01000029">
    <property type="protein sequence ID" value="RBW55516.1"/>
    <property type="molecule type" value="Genomic_DNA"/>
</dbReference>
<organism evidence="1 2">
    <name type="scientific">Phaeobacter gallaeciensis</name>
    <dbReference type="NCBI Taxonomy" id="60890"/>
    <lineage>
        <taxon>Bacteria</taxon>
        <taxon>Pseudomonadati</taxon>
        <taxon>Pseudomonadota</taxon>
        <taxon>Alphaproteobacteria</taxon>
        <taxon>Rhodobacterales</taxon>
        <taxon>Roseobacteraceae</taxon>
        <taxon>Phaeobacter</taxon>
    </lineage>
</organism>
<sequence length="89" mass="9267">MQGVIRPSYQGSHAQAAGLLDDTRRLQDAGADVDLRGLWHGAVEGGFTIATVIGTGALALLSLKAADIQFEIAPASKPPAPPQYERAEA</sequence>
<accession>A0A366WZZ5</accession>
<gene>
    <name evidence="1" type="ORF">DS909_10405</name>
</gene>
<dbReference type="AlphaFoldDB" id="A0A366WZZ5"/>
<evidence type="ECO:0000313" key="1">
    <source>
        <dbReference type="EMBL" id="RBW55516.1"/>
    </source>
</evidence>
<proteinExistence type="predicted"/>